<dbReference type="InterPro" id="IPR026592">
    <property type="entry name" value="BamE"/>
</dbReference>
<dbReference type="Proteomes" id="UP001153050">
    <property type="component" value="Unassembled WGS sequence"/>
</dbReference>
<keyword evidence="1 4" id="KW-0732">Signal</keyword>
<dbReference type="InterPro" id="IPR007450">
    <property type="entry name" value="BamE_dom"/>
</dbReference>
<dbReference type="PANTHER" id="PTHR37482">
    <property type="entry name" value="OUTER MEMBRANE PROTEIN ASSEMBLY FACTOR BAME"/>
    <property type="match status" value="1"/>
</dbReference>
<evidence type="ECO:0000256" key="1">
    <source>
        <dbReference type="ARBA" id="ARBA00022729"/>
    </source>
</evidence>
<dbReference type="InterPro" id="IPR037873">
    <property type="entry name" value="BamE-like"/>
</dbReference>
<gene>
    <name evidence="6" type="ORF">MES5069_860020</name>
</gene>
<keyword evidence="2" id="KW-0472">Membrane</keyword>
<feature type="domain" description="Outer membrane protein assembly factor BamE" evidence="5">
    <location>
        <begin position="53"/>
        <end position="128"/>
    </location>
</feature>
<protein>
    <submittedName>
        <fullName evidence="6">Outer membrane assembly protein BamE</fullName>
    </submittedName>
</protein>
<evidence type="ECO:0000313" key="6">
    <source>
        <dbReference type="EMBL" id="CAH2409407.1"/>
    </source>
</evidence>
<keyword evidence="3" id="KW-0998">Cell outer membrane</keyword>
<dbReference type="Pfam" id="PF04355">
    <property type="entry name" value="BamE"/>
    <property type="match status" value="1"/>
</dbReference>
<evidence type="ECO:0000256" key="4">
    <source>
        <dbReference type="SAM" id="SignalP"/>
    </source>
</evidence>
<name>A0ABN8KGN1_9HYPH</name>
<dbReference type="EMBL" id="CAKXZT010000186">
    <property type="protein sequence ID" value="CAH2409407.1"/>
    <property type="molecule type" value="Genomic_DNA"/>
</dbReference>
<sequence length="182" mass="19238">MRALKIKSSFLPRSAFPRSAGAISLLVVASALSACNSSKMIGDLNPSETLTQGYVIDQQAIDLVPVGSSREQVLLALGTPSTKATFDNEAFYYISQTRKRYVAFDKPRLVDQKVLAVYFGEDGRVTQIANYGLKDGKVFDFISRTTPTGGKDQNFLSQIIGGASRLAPGLPGGAGGGASPGT</sequence>
<evidence type="ECO:0000259" key="5">
    <source>
        <dbReference type="Pfam" id="PF04355"/>
    </source>
</evidence>
<evidence type="ECO:0000256" key="3">
    <source>
        <dbReference type="ARBA" id="ARBA00023237"/>
    </source>
</evidence>
<comment type="caution">
    <text evidence="6">The sequence shown here is derived from an EMBL/GenBank/DDBJ whole genome shotgun (WGS) entry which is preliminary data.</text>
</comment>
<dbReference type="PROSITE" id="PS51257">
    <property type="entry name" value="PROKAR_LIPOPROTEIN"/>
    <property type="match status" value="1"/>
</dbReference>
<feature type="chain" id="PRO_5046805234" evidence="4">
    <location>
        <begin position="34"/>
        <end position="182"/>
    </location>
</feature>
<feature type="signal peptide" evidence="4">
    <location>
        <begin position="1"/>
        <end position="33"/>
    </location>
</feature>
<reference evidence="6 7" key="1">
    <citation type="submission" date="2022-03" db="EMBL/GenBank/DDBJ databases">
        <authorList>
            <person name="Brunel B."/>
        </authorList>
    </citation>
    <scope>NUCLEOTIDE SEQUENCE [LARGE SCALE GENOMIC DNA]</scope>
    <source>
        <strain evidence="6">STM5069sample</strain>
    </source>
</reference>
<keyword evidence="7" id="KW-1185">Reference proteome</keyword>
<proteinExistence type="predicted"/>
<dbReference type="RefSeq" id="WP_254022474.1">
    <property type="nucleotide sequence ID" value="NZ_CAKXZT010000186.1"/>
</dbReference>
<dbReference type="Gene3D" id="3.30.1450.10">
    <property type="match status" value="1"/>
</dbReference>
<dbReference type="PANTHER" id="PTHR37482:SF1">
    <property type="entry name" value="OUTER MEMBRANE PROTEIN ASSEMBLY FACTOR BAME"/>
    <property type="match status" value="1"/>
</dbReference>
<organism evidence="6 7">
    <name type="scientific">Mesorhizobium escarrei</name>
    <dbReference type="NCBI Taxonomy" id="666018"/>
    <lineage>
        <taxon>Bacteria</taxon>
        <taxon>Pseudomonadati</taxon>
        <taxon>Pseudomonadota</taxon>
        <taxon>Alphaproteobacteria</taxon>
        <taxon>Hyphomicrobiales</taxon>
        <taxon>Phyllobacteriaceae</taxon>
        <taxon>Mesorhizobium</taxon>
    </lineage>
</organism>
<evidence type="ECO:0000313" key="7">
    <source>
        <dbReference type="Proteomes" id="UP001153050"/>
    </source>
</evidence>
<accession>A0ABN8KGN1</accession>
<evidence type="ECO:0000256" key="2">
    <source>
        <dbReference type="ARBA" id="ARBA00023136"/>
    </source>
</evidence>